<reference evidence="3 4" key="1">
    <citation type="submission" date="2024-01" db="EMBL/GenBank/DDBJ databases">
        <title>A draft genome for the cacao thread blight pathogen Marasmiellus scandens.</title>
        <authorList>
            <person name="Baruah I.K."/>
            <person name="Leung J."/>
            <person name="Bukari Y."/>
            <person name="Amoako-Attah I."/>
            <person name="Meinhardt L.W."/>
            <person name="Bailey B.A."/>
            <person name="Cohen S.P."/>
        </authorList>
    </citation>
    <scope>NUCLEOTIDE SEQUENCE [LARGE SCALE GENOMIC DNA]</scope>
    <source>
        <strain evidence="3 4">GH-19</strain>
    </source>
</reference>
<dbReference type="InterPro" id="IPR000719">
    <property type="entry name" value="Prot_kinase_dom"/>
</dbReference>
<protein>
    <recommendedName>
        <fullName evidence="2">Protein kinase domain-containing protein</fullName>
    </recommendedName>
</protein>
<dbReference type="PANTHER" id="PTHR44329">
    <property type="entry name" value="SERINE/THREONINE-PROTEIN KINASE TNNI3K-RELATED"/>
    <property type="match status" value="1"/>
</dbReference>
<feature type="region of interest" description="Disordered" evidence="1">
    <location>
        <begin position="1"/>
        <end position="22"/>
    </location>
</feature>
<dbReference type="SUPFAM" id="SSF56112">
    <property type="entry name" value="Protein kinase-like (PK-like)"/>
    <property type="match status" value="1"/>
</dbReference>
<dbReference type="InterPro" id="IPR051681">
    <property type="entry name" value="Ser/Thr_Kinases-Pseudokinases"/>
</dbReference>
<name>A0ABR1JNJ8_9AGAR</name>
<feature type="compositionally biased region" description="Polar residues" evidence="1">
    <location>
        <begin position="7"/>
        <end position="22"/>
    </location>
</feature>
<dbReference type="PROSITE" id="PS50011">
    <property type="entry name" value="PROTEIN_KINASE_DOM"/>
    <property type="match status" value="1"/>
</dbReference>
<accession>A0ABR1JNJ8</accession>
<dbReference type="Pfam" id="PF07714">
    <property type="entry name" value="PK_Tyr_Ser-Thr"/>
    <property type="match status" value="1"/>
</dbReference>
<gene>
    <name evidence="3" type="ORF">VKT23_007952</name>
</gene>
<dbReference type="SMART" id="SM00220">
    <property type="entry name" value="S_TKc"/>
    <property type="match status" value="1"/>
</dbReference>
<dbReference type="InterPro" id="IPR008271">
    <property type="entry name" value="Ser/Thr_kinase_AS"/>
</dbReference>
<dbReference type="EMBL" id="JBANRG010000011">
    <property type="protein sequence ID" value="KAK7462350.1"/>
    <property type="molecule type" value="Genomic_DNA"/>
</dbReference>
<dbReference type="PROSITE" id="PS00108">
    <property type="entry name" value="PROTEIN_KINASE_ST"/>
    <property type="match status" value="1"/>
</dbReference>
<dbReference type="InterPro" id="IPR001245">
    <property type="entry name" value="Ser-Thr/Tyr_kinase_cat_dom"/>
</dbReference>
<organism evidence="3 4">
    <name type="scientific">Marasmiellus scandens</name>
    <dbReference type="NCBI Taxonomy" id="2682957"/>
    <lineage>
        <taxon>Eukaryota</taxon>
        <taxon>Fungi</taxon>
        <taxon>Dikarya</taxon>
        <taxon>Basidiomycota</taxon>
        <taxon>Agaricomycotina</taxon>
        <taxon>Agaricomycetes</taxon>
        <taxon>Agaricomycetidae</taxon>
        <taxon>Agaricales</taxon>
        <taxon>Marasmiineae</taxon>
        <taxon>Omphalotaceae</taxon>
        <taxon>Marasmiellus</taxon>
    </lineage>
</organism>
<keyword evidence="4" id="KW-1185">Reference proteome</keyword>
<dbReference type="Proteomes" id="UP001498398">
    <property type="component" value="Unassembled WGS sequence"/>
</dbReference>
<sequence>MSRFPTDMNTQQTHTEQSSFSYGVNRASPIMMPGSEEKDVNEFMDFFEVYERVYSKQELRMFAAAVWSRNSLENFNLKSPPSPRATPKPSHTELGKRKRNHEDSAGECSPEPPATGSETSMLKRKKITQDRTYLSATSVNVAANSSPANEPSALHPRLSEYLTTVHTALQQSSENHFPFSEFSECLANWWRGSLDYIDLVRKFSEPLSFSLNLLEGLVKVLALKDGTTIDRYSSSNGASFIVISRFYRGLIITSSFGAVTCPITCTDELRQVIAGGSQDLTNLPSLWVPGVMQLLQLELDNPVSNPVYRKMCMKQLRKLSTKFHELPPSLSLKDILLVDSRAITGGGFADIWRGTINGQNVCLKVLRVFLRSDDAMRSKVISDFCREALVWRQLKHPNVLPFLGVNTELFTPGFCLVSPWMSNGDLMSYLTLHPEYNRIAAVSQLAEGMNYLHSLQPPIIHGDIKGANILVSDDHQCCLADFGLAVAAESQSLGTTTTGVRGSVRWLAPELFGLDPVPDRENLTPRDVYAFGCTAYEIISGQVPFAGLSPDAKVMMAILNGVRPARPENAWCQDYIWNLAERCWTQDPLLRPQSKDICKVLKNGSK</sequence>
<evidence type="ECO:0000256" key="1">
    <source>
        <dbReference type="SAM" id="MobiDB-lite"/>
    </source>
</evidence>
<feature type="domain" description="Protein kinase" evidence="2">
    <location>
        <begin position="337"/>
        <end position="606"/>
    </location>
</feature>
<evidence type="ECO:0000313" key="4">
    <source>
        <dbReference type="Proteomes" id="UP001498398"/>
    </source>
</evidence>
<dbReference type="Gene3D" id="1.10.510.10">
    <property type="entry name" value="Transferase(Phosphotransferase) domain 1"/>
    <property type="match status" value="1"/>
</dbReference>
<dbReference type="PANTHER" id="PTHR44329:SF214">
    <property type="entry name" value="PROTEIN KINASE DOMAIN-CONTAINING PROTEIN"/>
    <property type="match status" value="1"/>
</dbReference>
<feature type="compositionally biased region" description="Basic and acidic residues" evidence="1">
    <location>
        <begin position="90"/>
        <end position="104"/>
    </location>
</feature>
<feature type="region of interest" description="Disordered" evidence="1">
    <location>
        <begin position="74"/>
        <end position="123"/>
    </location>
</feature>
<proteinExistence type="predicted"/>
<evidence type="ECO:0000313" key="3">
    <source>
        <dbReference type="EMBL" id="KAK7462350.1"/>
    </source>
</evidence>
<comment type="caution">
    <text evidence="3">The sequence shown here is derived from an EMBL/GenBank/DDBJ whole genome shotgun (WGS) entry which is preliminary data.</text>
</comment>
<evidence type="ECO:0000259" key="2">
    <source>
        <dbReference type="PROSITE" id="PS50011"/>
    </source>
</evidence>
<dbReference type="InterPro" id="IPR011009">
    <property type="entry name" value="Kinase-like_dom_sf"/>
</dbReference>